<dbReference type="InterPro" id="IPR010996">
    <property type="entry name" value="HHH_MUS81"/>
</dbReference>
<accession>A0AA96GA76</accession>
<dbReference type="EMBL" id="CP116967">
    <property type="protein sequence ID" value="WNM58314.1"/>
    <property type="molecule type" value="Genomic_DNA"/>
</dbReference>
<dbReference type="KEGG" id="nall:PP769_00710"/>
<dbReference type="PANTHER" id="PTHR11276">
    <property type="entry name" value="DNA POLYMERASE TYPE-X FAMILY MEMBER"/>
    <property type="match status" value="1"/>
</dbReference>
<protein>
    <submittedName>
        <fullName evidence="2">Histidinol-phosphatase</fullName>
    </submittedName>
</protein>
<dbReference type="SUPFAM" id="SSF47802">
    <property type="entry name" value="DNA polymerase beta, N-terminal domain-like"/>
    <property type="match status" value="1"/>
</dbReference>
<gene>
    <name evidence="2" type="ORF">PP769_00710</name>
</gene>
<dbReference type="Pfam" id="PF14716">
    <property type="entry name" value="HHH_8"/>
    <property type="match status" value="1"/>
</dbReference>
<evidence type="ECO:0000259" key="1">
    <source>
        <dbReference type="Pfam" id="PF14716"/>
    </source>
</evidence>
<organism evidence="2 3">
    <name type="scientific">Candidatus Nitrospira allomarina</name>
    <dbReference type="NCBI Taxonomy" id="3020900"/>
    <lineage>
        <taxon>Bacteria</taxon>
        <taxon>Pseudomonadati</taxon>
        <taxon>Nitrospirota</taxon>
        <taxon>Nitrospiria</taxon>
        <taxon>Nitrospirales</taxon>
        <taxon>Nitrospiraceae</taxon>
        <taxon>Nitrospira</taxon>
    </lineage>
</organism>
<dbReference type="PANTHER" id="PTHR11276:SF28">
    <property type="entry name" value="DNA POLYMERASE LAMBDA"/>
    <property type="match status" value="1"/>
</dbReference>
<dbReference type="GO" id="GO:0006281">
    <property type="term" value="P:DNA repair"/>
    <property type="evidence" value="ECO:0007669"/>
    <property type="project" value="InterPro"/>
</dbReference>
<dbReference type="Gene3D" id="1.10.150.20">
    <property type="entry name" value="5' to 3' exonuclease, C-terminal subdomain"/>
    <property type="match status" value="1"/>
</dbReference>
<evidence type="ECO:0000313" key="3">
    <source>
        <dbReference type="Proteomes" id="UP001302719"/>
    </source>
</evidence>
<dbReference type="Proteomes" id="UP001302719">
    <property type="component" value="Chromosome"/>
</dbReference>
<keyword evidence="3" id="KW-1185">Reference proteome</keyword>
<dbReference type="GO" id="GO:0003887">
    <property type="term" value="F:DNA-directed DNA polymerase activity"/>
    <property type="evidence" value="ECO:0007669"/>
    <property type="project" value="InterPro"/>
</dbReference>
<dbReference type="RefSeq" id="WP_312643987.1">
    <property type="nucleotide sequence ID" value="NZ_CP116967.1"/>
</dbReference>
<sequence length="158" mass="17538">MEKNINQDLIALFASMAGLLASRGENPYKVKAYRRAADSLKSLQEDVTELANRGELQTIPGIGKELSLKIREFLSTGRIRAYEELKTPLPGTVLEWVELPGFSEPIVHDLVFRLGITTWEDLEALAQSHLLQTLPGLGNRGEEILTAIQARRAACQEP</sequence>
<dbReference type="Gene3D" id="1.10.150.110">
    <property type="entry name" value="DNA polymerase beta, N-terminal domain-like"/>
    <property type="match status" value="1"/>
</dbReference>
<dbReference type="AlphaFoldDB" id="A0AA96GA76"/>
<dbReference type="InterPro" id="IPR022312">
    <property type="entry name" value="DNA_pol_X"/>
</dbReference>
<dbReference type="InterPro" id="IPR027421">
    <property type="entry name" value="DNA_pol_lamdba_lyase_dom_sf"/>
</dbReference>
<name>A0AA96GA76_9BACT</name>
<dbReference type="GO" id="GO:0003677">
    <property type="term" value="F:DNA binding"/>
    <property type="evidence" value="ECO:0007669"/>
    <property type="project" value="InterPro"/>
</dbReference>
<feature type="domain" description="Crossover junction endonuclease MUS81-like HHH" evidence="1">
    <location>
        <begin position="6"/>
        <end position="78"/>
    </location>
</feature>
<proteinExistence type="predicted"/>
<evidence type="ECO:0000313" key="2">
    <source>
        <dbReference type="EMBL" id="WNM58314.1"/>
    </source>
</evidence>
<reference evidence="2 3" key="1">
    <citation type="submission" date="2023-01" db="EMBL/GenBank/DDBJ databases">
        <title>Cultivation and genomic characterization of new, ubiquitous marine nitrite-oxidizing bacteria from the Nitrospirales.</title>
        <authorList>
            <person name="Mueller A.J."/>
            <person name="Daebeler A."/>
            <person name="Herbold C.W."/>
            <person name="Kirkegaard R.H."/>
            <person name="Daims H."/>
        </authorList>
    </citation>
    <scope>NUCLEOTIDE SEQUENCE [LARGE SCALE GENOMIC DNA]</scope>
    <source>
        <strain evidence="2 3">VA</strain>
    </source>
</reference>